<dbReference type="InterPro" id="IPR035963">
    <property type="entry name" value="FERM_2"/>
</dbReference>
<dbReference type="AlphaFoldDB" id="A0A0R3SH39"/>
<organism evidence="4">
    <name type="scientific">Hymenolepis diminuta</name>
    <name type="common">Rat tapeworm</name>
    <dbReference type="NCBI Taxonomy" id="6216"/>
    <lineage>
        <taxon>Eukaryota</taxon>
        <taxon>Metazoa</taxon>
        <taxon>Spiralia</taxon>
        <taxon>Lophotrochozoa</taxon>
        <taxon>Platyhelminthes</taxon>
        <taxon>Cestoda</taxon>
        <taxon>Eucestoda</taxon>
        <taxon>Cyclophyllidea</taxon>
        <taxon>Hymenolepididae</taxon>
        <taxon>Hymenolepis</taxon>
    </lineage>
</organism>
<dbReference type="FunFam" id="3.10.20.90:FF:000040">
    <property type="entry name" value="FERM, RhoGEF and pleckstrin domain-containing protein"/>
    <property type="match status" value="1"/>
</dbReference>
<dbReference type="STRING" id="6216.A0A0R3SH39"/>
<dbReference type="PRINTS" id="PR00935">
    <property type="entry name" value="BAND41"/>
</dbReference>
<evidence type="ECO:0000313" key="4">
    <source>
        <dbReference type="WBParaSite" id="HDID_0000425101-mRNA-1"/>
    </source>
</evidence>
<dbReference type="Pfam" id="PF09379">
    <property type="entry name" value="FERM_N"/>
    <property type="match status" value="1"/>
</dbReference>
<dbReference type="InterPro" id="IPR019749">
    <property type="entry name" value="Band_41_domain"/>
</dbReference>
<dbReference type="GO" id="GO:0005085">
    <property type="term" value="F:guanyl-nucleotide exchange factor activity"/>
    <property type="evidence" value="ECO:0007669"/>
    <property type="project" value="TreeGrafter"/>
</dbReference>
<dbReference type="Gene3D" id="3.10.20.90">
    <property type="entry name" value="Phosphatidylinositol 3-kinase Catalytic Subunit, Chain A, domain 1"/>
    <property type="match status" value="1"/>
</dbReference>
<dbReference type="InterPro" id="IPR000299">
    <property type="entry name" value="FERM_domain"/>
</dbReference>
<dbReference type="GO" id="GO:0008092">
    <property type="term" value="F:cytoskeletal protein binding"/>
    <property type="evidence" value="ECO:0007669"/>
    <property type="project" value="InterPro"/>
</dbReference>
<accession>A0A0R3SH39</accession>
<sequence length="224" mass="26402">MTIEVIDKSAPVEKKVKTINVRVLHLDETVYNFNLPHHASGAELYVQVIRKFNILESDYFDLEFMDENGVRCWMDHTRPLVRQIAHGKDMVFRFSVKFYTPHPNLLEEEYTRYLFALQIKRDLVTGVLICSENTAALLGSYIVQAEIGDFIKEEYRDISYLRNLKILHEPNDDRLRRVMDFHKNHIGMSPTDADFALLDTARKVEFYGVRLHPARESFREFILY</sequence>
<dbReference type="Proteomes" id="UP000274504">
    <property type="component" value="Unassembled WGS sequence"/>
</dbReference>
<dbReference type="Gene3D" id="1.20.80.10">
    <property type="match status" value="1"/>
</dbReference>
<dbReference type="PANTHER" id="PTHR45858">
    <property type="entry name" value="FERM DOMAIN CONTAINING PROTEIN"/>
    <property type="match status" value="1"/>
</dbReference>
<dbReference type="InterPro" id="IPR051835">
    <property type="entry name" value="RAC1-GEF"/>
</dbReference>
<dbReference type="InterPro" id="IPR019748">
    <property type="entry name" value="FERM_central"/>
</dbReference>
<dbReference type="InterPro" id="IPR014352">
    <property type="entry name" value="FERM/acyl-CoA-bd_prot_sf"/>
</dbReference>
<dbReference type="PANTHER" id="PTHR45858:SF5">
    <property type="entry name" value="MOESIN_EZRIN_RADIXIN HOMOLOG 1"/>
    <property type="match status" value="1"/>
</dbReference>
<name>A0A0R3SH39_HYMDI</name>
<protein>
    <submittedName>
        <fullName evidence="4">FERM domain-containing protein</fullName>
    </submittedName>
</protein>
<gene>
    <name evidence="2" type="ORF">HDID_LOCUS4249</name>
</gene>
<dbReference type="SUPFAM" id="SSF47031">
    <property type="entry name" value="Second domain of FERM"/>
    <property type="match status" value="1"/>
</dbReference>
<dbReference type="InterPro" id="IPR029071">
    <property type="entry name" value="Ubiquitin-like_domsf"/>
</dbReference>
<evidence type="ECO:0000313" key="2">
    <source>
        <dbReference type="EMBL" id="VDL46251.1"/>
    </source>
</evidence>
<reference evidence="4" key="1">
    <citation type="submission" date="2017-02" db="UniProtKB">
        <authorList>
            <consortium name="WormBaseParasite"/>
        </authorList>
    </citation>
    <scope>IDENTIFICATION</scope>
</reference>
<dbReference type="EMBL" id="UYSG01001555">
    <property type="protein sequence ID" value="VDL46251.1"/>
    <property type="molecule type" value="Genomic_DNA"/>
</dbReference>
<dbReference type="SMART" id="SM00295">
    <property type="entry name" value="B41"/>
    <property type="match status" value="1"/>
</dbReference>
<dbReference type="PROSITE" id="PS50057">
    <property type="entry name" value="FERM_3"/>
    <property type="match status" value="1"/>
</dbReference>
<evidence type="ECO:0000259" key="1">
    <source>
        <dbReference type="PROSITE" id="PS50057"/>
    </source>
</evidence>
<dbReference type="OrthoDB" id="6589456at2759"/>
<dbReference type="Pfam" id="PF00373">
    <property type="entry name" value="FERM_M"/>
    <property type="match status" value="1"/>
</dbReference>
<dbReference type="FunFam" id="1.20.80.10:FF:000005">
    <property type="entry name" value="FERM, RhoGEF and pleckstrin domain-containing protein 1"/>
    <property type="match status" value="1"/>
</dbReference>
<reference evidence="2 3" key="2">
    <citation type="submission" date="2018-11" db="EMBL/GenBank/DDBJ databases">
        <authorList>
            <consortium name="Pathogen Informatics"/>
        </authorList>
    </citation>
    <scope>NUCLEOTIDE SEQUENCE [LARGE SCALE GENOMIC DNA]</scope>
</reference>
<dbReference type="InterPro" id="IPR000798">
    <property type="entry name" value="Ez/rad/moesin-like"/>
</dbReference>
<dbReference type="CDD" id="cd14473">
    <property type="entry name" value="FERM_B-lobe"/>
    <property type="match status" value="1"/>
</dbReference>
<dbReference type="SUPFAM" id="SSF54236">
    <property type="entry name" value="Ubiquitin-like"/>
    <property type="match status" value="1"/>
</dbReference>
<dbReference type="InterPro" id="IPR018979">
    <property type="entry name" value="FERM_N"/>
</dbReference>
<feature type="domain" description="FERM" evidence="1">
    <location>
        <begin position="19"/>
        <end position="224"/>
    </location>
</feature>
<proteinExistence type="predicted"/>
<dbReference type="PRINTS" id="PR00661">
    <property type="entry name" value="ERMFAMILY"/>
</dbReference>
<dbReference type="WBParaSite" id="HDID_0000425101-mRNA-1">
    <property type="protein sequence ID" value="HDID_0000425101-mRNA-1"/>
    <property type="gene ID" value="HDID_0000425101"/>
</dbReference>
<evidence type="ECO:0000313" key="3">
    <source>
        <dbReference type="Proteomes" id="UP000274504"/>
    </source>
</evidence>